<evidence type="ECO:0000313" key="3">
    <source>
        <dbReference type="Proteomes" id="UP000012065"/>
    </source>
</evidence>
<dbReference type="Proteomes" id="UP000012065">
    <property type="component" value="Unassembled WGS sequence"/>
</dbReference>
<reference evidence="2 3" key="1">
    <citation type="journal article" date="2013" name="J. Biotechnol.">
        <title>Establishment and interpretation of the genome sequence of the phytopathogenic fungus Rhizoctonia solani AG1-IB isolate 7/3/14.</title>
        <authorList>
            <person name="Wibberg D.W."/>
            <person name="Jelonek L.J."/>
            <person name="Rupp O.R."/>
            <person name="Hennig M.H."/>
            <person name="Eikmeyer F.E."/>
            <person name="Goesmann A.G."/>
            <person name="Hartmann A.H."/>
            <person name="Borriss R.B."/>
            <person name="Grosch R.G."/>
            <person name="Puehler A.P."/>
            <person name="Schlueter A.S."/>
        </authorList>
    </citation>
    <scope>NUCLEOTIDE SEQUENCE [LARGE SCALE GENOMIC DNA]</scope>
    <source>
        <strain evidence="3">AG1-IB / isolate 7/3/14</strain>
    </source>
</reference>
<feature type="compositionally biased region" description="Basic and acidic residues" evidence="1">
    <location>
        <begin position="288"/>
        <end position="310"/>
    </location>
</feature>
<name>M5C8I2_THACB</name>
<evidence type="ECO:0000256" key="1">
    <source>
        <dbReference type="SAM" id="MobiDB-lite"/>
    </source>
</evidence>
<gene>
    <name evidence="2" type="ORF">BN14_10436</name>
</gene>
<feature type="compositionally biased region" description="Pro residues" evidence="1">
    <location>
        <begin position="194"/>
        <end position="203"/>
    </location>
</feature>
<comment type="caution">
    <text evidence="2">The sequence shown here is derived from an EMBL/GenBank/DDBJ whole genome shotgun (WGS) entry which is preliminary data.</text>
</comment>
<feature type="compositionally biased region" description="Acidic residues" evidence="1">
    <location>
        <begin position="102"/>
        <end position="119"/>
    </location>
</feature>
<feature type="region of interest" description="Disordered" evidence="1">
    <location>
        <begin position="1"/>
        <end position="235"/>
    </location>
</feature>
<feature type="compositionally biased region" description="Basic and acidic residues" evidence="1">
    <location>
        <begin position="130"/>
        <end position="166"/>
    </location>
</feature>
<feature type="compositionally biased region" description="Polar residues" evidence="1">
    <location>
        <begin position="167"/>
        <end position="191"/>
    </location>
</feature>
<accession>M5C8I2</accession>
<organism evidence="2 3">
    <name type="scientific">Thanatephorus cucumeris (strain AG1-IB / isolate 7/3/14)</name>
    <name type="common">Lettuce bottom rot fungus</name>
    <name type="synonym">Rhizoctonia solani</name>
    <dbReference type="NCBI Taxonomy" id="1108050"/>
    <lineage>
        <taxon>Eukaryota</taxon>
        <taxon>Fungi</taxon>
        <taxon>Dikarya</taxon>
        <taxon>Basidiomycota</taxon>
        <taxon>Agaricomycotina</taxon>
        <taxon>Agaricomycetes</taxon>
        <taxon>Cantharellales</taxon>
        <taxon>Ceratobasidiaceae</taxon>
        <taxon>Rhizoctonia</taxon>
        <taxon>Rhizoctonia solani AG-1</taxon>
    </lineage>
</organism>
<dbReference type="AlphaFoldDB" id="M5C8I2"/>
<dbReference type="EMBL" id="CAOJ01015786">
    <property type="protein sequence ID" value="CCO36303.1"/>
    <property type="molecule type" value="Genomic_DNA"/>
</dbReference>
<feature type="region of interest" description="Disordered" evidence="1">
    <location>
        <begin position="251"/>
        <end position="324"/>
    </location>
</feature>
<dbReference type="HOGENOM" id="CLU_612783_0_0_1"/>
<feature type="compositionally biased region" description="Basic and acidic residues" evidence="1">
    <location>
        <begin position="91"/>
        <end position="101"/>
    </location>
</feature>
<feature type="compositionally biased region" description="Low complexity" evidence="1">
    <location>
        <begin position="57"/>
        <end position="71"/>
    </location>
</feature>
<feature type="compositionally biased region" description="Polar residues" evidence="1">
    <location>
        <begin position="10"/>
        <end position="23"/>
    </location>
</feature>
<sequence length="447" mass="48531">MAPRNKTHRTLSATNRTHSTTSLHKGEGRLAGLTTIHKDKPAGNPRDALHKTKKHSSSSSALAAKRTASKTSVHRASTTRLPQQQQQQMKQEPDANKKQGDDEGWVSSDEDDELDEDEILVLQTQRAQRNAREAEKLKAAAKAAEAEILAKQREDEDSEHTVDSGGKHSNMSQPTVESPSSFPQAMTAQLAQQPSPPVKPQPPAVLRHPQSQAARQPLPSHQPELARNHPGPLRQVPTLAPVIQHVPDHAKHTFPSKASPSPPAPHPSARNVPTYLDPSATAPQTNGAHDKAPPNDRSSDHRHRLDDHSASRPSVTYPRCSFSPTPSHSCTVYFDQGYSSLVSINSPSLPLCAFGQSATIFLAASRNAINLVTPAHPSTESFKFHTHPSDPPSLTHRSLDNIGFVPPALATFLSNHILQTYSRTRTHGQCSFVHGRASCNTQPPPAS</sequence>
<evidence type="ECO:0000313" key="2">
    <source>
        <dbReference type="EMBL" id="CCO36303.1"/>
    </source>
</evidence>
<protein>
    <submittedName>
        <fullName evidence="2">Uncharacterized protein</fullName>
    </submittedName>
</protein>
<proteinExistence type="predicted"/>